<feature type="domain" description="Integrase catalytic" evidence="1">
    <location>
        <begin position="36"/>
        <end position="196"/>
    </location>
</feature>
<dbReference type="AlphaFoldDB" id="A0AAD4ZPA2"/>
<reference evidence="2 3" key="1">
    <citation type="journal article" date="2022" name="G3 (Bethesda)">
        <title>Whole-genome sequence and methylome profiling of the almond [Prunus dulcis (Mill.) D.A. Webb] cultivar 'Nonpareil'.</title>
        <authorList>
            <person name="D'Amico-Willman K.M."/>
            <person name="Ouma W.Z."/>
            <person name="Meulia T."/>
            <person name="Sideli G.M."/>
            <person name="Gradziel T.M."/>
            <person name="Fresnedo-Ramirez J."/>
        </authorList>
    </citation>
    <scope>NUCLEOTIDE SEQUENCE [LARGE SCALE GENOMIC DNA]</scope>
    <source>
        <strain evidence="2">Clone GOH B32 T37-40</strain>
    </source>
</reference>
<dbReference type="SUPFAM" id="SSF53098">
    <property type="entry name" value="Ribonuclease H-like"/>
    <property type="match status" value="1"/>
</dbReference>
<dbReference type="InterPro" id="IPR039537">
    <property type="entry name" value="Retrotran_Ty1/copia-like"/>
</dbReference>
<dbReference type="Proteomes" id="UP001054821">
    <property type="component" value="Chromosome 1"/>
</dbReference>
<gene>
    <name evidence="2" type="ORF">L3X38_004577</name>
</gene>
<name>A0AAD4ZPA2_PRUDU</name>
<dbReference type="GO" id="GO:0015074">
    <property type="term" value="P:DNA integration"/>
    <property type="evidence" value="ECO:0007669"/>
    <property type="project" value="InterPro"/>
</dbReference>
<proteinExistence type="predicted"/>
<evidence type="ECO:0000313" key="2">
    <source>
        <dbReference type="EMBL" id="KAI5351686.1"/>
    </source>
</evidence>
<comment type="caution">
    <text evidence="2">The sequence shown here is derived from an EMBL/GenBank/DDBJ whole genome shotgun (WGS) entry which is preliminary data.</text>
</comment>
<dbReference type="InterPro" id="IPR036397">
    <property type="entry name" value="RNaseH_sf"/>
</dbReference>
<protein>
    <recommendedName>
        <fullName evidence="1">Integrase catalytic domain-containing protein</fullName>
    </recommendedName>
</protein>
<evidence type="ECO:0000259" key="1">
    <source>
        <dbReference type="PROSITE" id="PS50994"/>
    </source>
</evidence>
<dbReference type="GO" id="GO:0003676">
    <property type="term" value="F:nucleic acid binding"/>
    <property type="evidence" value="ECO:0007669"/>
    <property type="project" value="InterPro"/>
</dbReference>
<dbReference type="PANTHER" id="PTHR42648">
    <property type="entry name" value="TRANSPOSASE, PUTATIVE-RELATED"/>
    <property type="match status" value="1"/>
</dbReference>
<keyword evidence="3" id="KW-1185">Reference proteome</keyword>
<dbReference type="PROSITE" id="PS50994">
    <property type="entry name" value="INTEGRASE"/>
    <property type="match status" value="1"/>
</dbReference>
<dbReference type="EMBL" id="JAJFAZ020000001">
    <property type="protein sequence ID" value="KAI5351686.1"/>
    <property type="molecule type" value="Genomic_DNA"/>
</dbReference>
<evidence type="ECO:0000313" key="3">
    <source>
        <dbReference type="Proteomes" id="UP001054821"/>
    </source>
</evidence>
<organism evidence="2 3">
    <name type="scientific">Prunus dulcis</name>
    <name type="common">Almond</name>
    <name type="synonym">Amygdalus dulcis</name>
    <dbReference type="NCBI Taxonomy" id="3755"/>
    <lineage>
        <taxon>Eukaryota</taxon>
        <taxon>Viridiplantae</taxon>
        <taxon>Streptophyta</taxon>
        <taxon>Embryophyta</taxon>
        <taxon>Tracheophyta</taxon>
        <taxon>Spermatophyta</taxon>
        <taxon>Magnoliopsida</taxon>
        <taxon>eudicotyledons</taxon>
        <taxon>Gunneridae</taxon>
        <taxon>Pentapetalae</taxon>
        <taxon>rosids</taxon>
        <taxon>fabids</taxon>
        <taxon>Rosales</taxon>
        <taxon>Rosaceae</taxon>
        <taxon>Amygdaloideae</taxon>
        <taxon>Amygdaleae</taxon>
        <taxon>Prunus</taxon>
    </lineage>
</organism>
<dbReference type="PANTHER" id="PTHR42648:SF18">
    <property type="entry name" value="RETROTRANSPOSON, UNCLASSIFIED-LIKE PROTEIN"/>
    <property type="match status" value="1"/>
</dbReference>
<dbReference type="InterPro" id="IPR001584">
    <property type="entry name" value="Integrase_cat-core"/>
</dbReference>
<accession>A0AAD4ZPA2</accession>
<sequence length="227" mass="26056">MTSHESLLSNIDRSLKCKVKMGTWELVQALGKGTLVIELKNGPRYIQEVTTIGGNRYFVTFIDDHTRMLGVFLATQIKCIFSVQKIQGHDELQNGFQIKKLRTGRGGEYTSTEFNKFFEDLGLERQLTMAYSPQQNGVAERQHRTIVEMARTMLYEKRMPIKCWGEAVNTAVHILNRCHTSALKNKTPFEALSGRKPRVKHMRVFGSLCYTHIPPQLRHKLEETGEK</sequence>
<dbReference type="Gene3D" id="3.30.420.10">
    <property type="entry name" value="Ribonuclease H-like superfamily/Ribonuclease H"/>
    <property type="match status" value="1"/>
</dbReference>
<dbReference type="InterPro" id="IPR012337">
    <property type="entry name" value="RNaseH-like_sf"/>
</dbReference>